<protein>
    <submittedName>
        <fullName evidence="3">Uncharacterized protein</fullName>
    </submittedName>
</protein>
<accession>A0A9P4MUR3</accession>
<dbReference type="EMBL" id="ML994255">
    <property type="protein sequence ID" value="KAF2197285.1"/>
    <property type="molecule type" value="Genomic_DNA"/>
</dbReference>
<evidence type="ECO:0000313" key="3">
    <source>
        <dbReference type="EMBL" id="KAF2197285.1"/>
    </source>
</evidence>
<feature type="compositionally biased region" description="Polar residues" evidence="1">
    <location>
        <begin position="98"/>
        <end position="107"/>
    </location>
</feature>
<feature type="region of interest" description="Disordered" evidence="1">
    <location>
        <begin position="221"/>
        <end position="264"/>
    </location>
</feature>
<organism evidence="3 4">
    <name type="scientific">Delitschia confertaspora ATCC 74209</name>
    <dbReference type="NCBI Taxonomy" id="1513339"/>
    <lineage>
        <taxon>Eukaryota</taxon>
        <taxon>Fungi</taxon>
        <taxon>Dikarya</taxon>
        <taxon>Ascomycota</taxon>
        <taxon>Pezizomycotina</taxon>
        <taxon>Dothideomycetes</taxon>
        <taxon>Pleosporomycetidae</taxon>
        <taxon>Pleosporales</taxon>
        <taxon>Delitschiaceae</taxon>
        <taxon>Delitschia</taxon>
    </lineage>
</organism>
<feature type="compositionally biased region" description="Polar residues" evidence="1">
    <location>
        <begin position="221"/>
        <end position="233"/>
    </location>
</feature>
<gene>
    <name evidence="3" type="ORF">GQ43DRAFT_215654</name>
</gene>
<feature type="compositionally biased region" description="Polar residues" evidence="1">
    <location>
        <begin position="240"/>
        <end position="254"/>
    </location>
</feature>
<feature type="chain" id="PRO_5040298269" evidence="2">
    <location>
        <begin position="21"/>
        <end position="264"/>
    </location>
</feature>
<comment type="caution">
    <text evidence="3">The sequence shown here is derived from an EMBL/GenBank/DDBJ whole genome shotgun (WGS) entry which is preliminary data.</text>
</comment>
<keyword evidence="4" id="KW-1185">Reference proteome</keyword>
<feature type="compositionally biased region" description="Polar residues" evidence="1">
    <location>
        <begin position="147"/>
        <end position="156"/>
    </location>
</feature>
<evidence type="ECO:0000256" key="1">
    <source>
        <dbReference type="SAM" id="MobiDB-lite"/>
    </source>
</evidence>
<evidence type="ECO:0000313" key="4">
    <source>
        <dbReference type="Proteomes" id="UP000799536"/>
    </source>
</evidence>
<proteinExistence type="predicted"/>
<feature type="compositionally biased region" description="Low complexity" evidence="1">
    <location>
        <begin position="183"/>
        <end position="192"/>
    </location>
</feature>
<evidence type="ECO:0000256" key="2">
    <source>
        <dbReference type="SAM" id="SignalP"/>
    </source>
</evidence>
<feature type="compositionally biased region" description="Polar residues" evidence="1">
    <location>
        <begin position="193"/>
        <end position="206"/>
    </location>
</feature>
<keyword evidence="2" id="KW-0732">Signal</keyword>
<dbReference type="OrthoDB" id="5427732at2759"/>
<dbReference type="Proteomes" id="UP000799536">
    <property type="component" value="Unassembled WGS sequence"/>
</dbReference>
<feature type="region of interest" description="Disordered" evidence="1">
    <location>
        <begin position="94"/>
        <end position="206"/>
    </location>
</feature>
<feature type="compositionally biased region" description="Low complexity" evidence="1">
    <location>
        <begin position="122"/>
        <end position="146"/>
    </location>
</feature>
<reference evidence="3" key="1">
    <citation type="journal article" date="2020" name="Stud. Mycol.">
        <title>101 Dothideomycetes genomes: a test case for predicting lifestyles and emergence of pathogens.</title>
        <authorList>
            <person name="Haridas S."/>
            <person name="Albert R."/>
            <person name="Binder M."/>
            <person name="Bloem J."/>
            <person name="Labutti K."/>
            <person name="Salamov A."/>
            <person name="Andreopoulos B."/>
            <person name="Baker S."/>
            <person name="Barry K."/>
            <person name="Bills G."/>
            <person name="Bluhm B."/>
            <person name="Cannon C."/>
            <person name="Castanera R."/>
            <person name="Culley D."/>
            <person name="Daum C."/>
            <person name="Ezra D."/>
            <person name="Gonzalez J."/>
            <person name="Henrissat B."/>
            <person name="Kuo A."/>
            <person name="Liang C."/>
            <person name="Lipzen A."/>
            <person name="Lutzoni F."/>
            <person name="Magnuson J."/>
            <person name="Mondo S."/>
            <person name="Nolan M."/>
            <person name="Ohm R."/>
            <person name="Pangilinan J."/>
            <person name="Park H.-J."/>
            <person name="Ramirez L."/>
            <person name="Alfaro M."/>
            <person name="Sun H."/>
            <person name="Tritt A."/>
            <person name="Yoshinaga Y."/>
            <person name="Zwiers L.-H."/>
            <person name="Turgeon B."/>
            <person name="Goodwin S."/>
            <person name="Spatafora J."/>
            <person name="Crous P."/>
            <person name="Grigoriev I."/>
        </authorList>
    </citation>
    <scope>NUCLEOTIDE SEQUENCE</scope>
    <source>
        <strain evidence="3">ATCC 74209</strain>
    </source>
</reference>
<dbReference type="AlphaFoldDB" id="A0A9P4MUR3"/>
<feature type="signal peptide" evidence="2">
    <location>
        <begin position="1"/>
        <end position="20"/>
    </location>
</feature>
<name>A0A9P4MUR3_9PLEO</name>
<sequence>MRSLYHAAILSLPFFGVVLAQNAPSPTNEDDKQGFQDLLNALPEESLHAALHGHIPTFQDGIFESSRHGVKRVHDKNPGLATRLIVAAVQDLRKRQAPETNGTTSADTPSSQTPTQLPPSTPASTPTSIPASSPAQSSAPPASNTPVATPSESRTQNPPPSSSTPVDSSSEDEKPTPTPEPTPETTVEVPVTITSEGKTITSAQTVPAVIRTTTDSAGKSITTTSAVTETPAPTTKEVRTTTNSKGSTFVTTVTPGGGKDDSKA</sequence>